<reference evidence="1 2" key="1">
    <citation type="submission" date="2024-09" db="EMBL/GenBank/DDBJ databases">
        <authorList>
            <person name="Sun Q."/>
            <person name="Mori K."/>
        </authorList>
    </citation>
    <scope>NUCLEOTIDE SEQUENCE [LARGE SCALE GENOMIC DNA]</scope>
    <source>
        <strain evidence="1 2">CCM 8626</strain>
    </source>
</reference>
<accession>A0ABV6EA64</accession>
<dbReference type="Proteomes" id="UP001589792">
    <property type="component" value="Unassembled WGS sequence"/>
</dbReference>
<dbReference type="InterPro" id="IPR010557">
    <property type="entry name" value="DUF1133"/>
</dbReference>
<gene>
    <name evidence="1" type="ORF">ACFFJ3_03920</name>
</gene>
<keyword evidence="2" id="KW-1185">Reference proteome</keyword>
<dbReference type="RefSeq" id="WP_380673160.1">
    <property type="nucleotide sequence ID" value="NZ_CP173186.1"/>
</dbReference>
<evidence type="ECO:0000313" key="2">
    <source>
        <dbReference type="Proteomes" id="UP001589792"/>
    </source>
</evidence>
<dbReference type="EMBL" id="JBHLXG010000003">
    <property type="protein sequence ID" value="MFC0225659.1"/>
    <property type="molecule type" value="Genomic_DNA"/>
</dbReference>
<comment type="caution">
    <text evidence="1">The sequence shown here is derived from an EMBL/GenBank/DDBJ whole genome shotgun (WGS) entry which is preliminary data.</text>
</comment>
<dbReference type="Pfam" id="PF06576">
    <property type="entry name" value="DUF1133"/>
    <property type="match status" value="1"/>
</dbReference>
<name>A0ABV6EA64_9GAMM</name>
<evidence type="ECO:0000313" key="1">
    <source>
        <dbReference type="EMBL" id="MFC0225659.1"/>
    </source>
</evidence>
<proteinExistence type="predicted"/>
<sequence length="196" mass="22185">MIYPDYKGRGDGKELQLRALERVWIQGKLKMWGRWSGIEKFGKAGSMFNRLLSSRKVTKTAITQALRQLKNAGCEKGELHAYLLDILEGRQKSGLAFCSDKEAAIIDGVIGSVLLAHPGLKSIIHERYLGKGKSKKAMAADLHDKRPDWCLRTCETRIDVWLKTAEFMLYLPMSDAFNSNIGRFTVDFARKSDKFV</sequence>
<protein>
    <submittedName>
        <fullName evidence="1">DUF1133 family protein</fullName>
    </submittedName>
</protein>
<organism evidence="1 2">
    <name type="scientific">Serratia aquatilis</name>
    <dbReference type="NCBI Taxonomy" id="1737515"/>
    <lineage>
        <taxon>Bacteria</taxon>
        <taxon>Pseudomonadati</taxon>
        <taxon>Pseudomonadota</taxon>
        <taxon>Gammaproteobacteria</taxon>
        <taxon>Enterobacterales</taxon>
        <taxon>Yersiniaceae</taxon>
        <taxon>Serratia</taxon>
    </lineage>
</organism>